<evidence type="ECO:0000256" key="4">
    <source>
        <dbReference type="ARBA" id="ARBA00022723"/>
    </source>
</evidence>
<gene>
    <name evidence="12" type="ORF">GRH90_03245</name>
</gene>
<keyword evidence="6 12" id="KW-0560">Oxidoreductase</keyword>
<evidence type="ECO:0000256" key="5">
    <source>
        <dbReference type="ARBA" id="ARBA00022827"/>
    </source>
</evidence>
<keyword evidence="8" id="KW-0411">Iron-sulfur</keyword>
<dbReference type="Proteomes" id="UP000461443">
    <property type="component" value="Unassembled WGS sequence"/>
</dbReference>
<dbReference type="Gene3D" id="2.40.30.10">
    <property type="entry name" value="Translation factors"/>
    <property type="match status" value="1"/>
</dbReference>
<comment type="similarity">
    <text evidence="9">In the N-terminal section; belongs to the FAD-binding oxidoreductase type 6 family.</text>
</comment>
<protein>
    <submittedName>
        <fullName evidence="12">NADH oxidoreductase</fullName>
        <ecNumber evidence="12">1.6.-.-</ecNumber>
    </submittedName>
</protein>
<keyword evidence="5" id="KW-0274">FAD</keyword>
<dbReference type="InterPro" id="IPR001041">
    <property type="entry name" value="2Fe-2S_ferredoxin-type"/>
</dbReference>
<dbReference type="Gene3D" id="3.40.50.80">
    <property type="entry name" value="Nucleotide-binding domain of ferredoxin-NADP reductase (FNR) module"/>
    <property type="match status" value="1"/>
</dbReference>
<dbReference type="Pfam" id="PF00175">
    <property type="entry name" value="NAD_binding_1"/>
    <property type="match status" value="1"/>
</dbReference>
<evidence type="ECO:0000313" key="13">
    <source>
        <dbReference type="Proteomes" id="UP000461443"/>
    </source>
</evidence>
<dbReference type="Pfam" id="PF00970">
    <property type="entry name" value="FAD_binding_6"/>
    <property type="match status" value="1"/>
</dbReference>
<dbReference type="GO" id="GO:0016491">
    <property type="term" value="F:oxidoreductase activity"/>
    <property type="evidence" value="ECO:0007669"/>
    <property type="project" value="UniProtKB-KW"/>
</dbReference>
<accession>A0A845SGF7</accession>
<dbReference type="PANTHER" id="PTHR47354">
    <property type="entry name" value="NADH OXIDOREDUCTASE HCR"/>
    <property type="match status" value="1"/>
</dbReference>
<dbReference type="InterPro" id="IPR017927">
    <property type="entry name" value="FAD-bd_FR_type"/>
</dbReference>
<dbReference type="InterPro" id="IPR017938">
    <property type="entry name" value="Riboflavin_synthase-like_b-brl"/>
</dbReference>
<feature type="domain" description="FAD-binding FR-type" evidence="11">
    <location>
        <begin position="7"/>
        <end position="106"/>
    </location>
</feature>
<evidence type="ECO:0000256" key="9">
    <source>
        <dbReference type="ARBA" id="ARBA00061434"/>
    </source>
</evidence>
<proteinExistence type="inferred from homology"/>
<dbReference type="AlphaFoldDB" id="A0A845SGF7"/>
<dbReference type="EMBL" id="WUBS01000002">
    <property type="protein sequence ID" value="NDL61778.1"/>
    <property type="molecule type" value="Genomic_DNA"/>
</dbReference>
<keyword evidence="3" id="KW-0001">2Fe-2S</keyword>
<dbReference type="SUPFAM" id="SSF54292">
    <property type="entry name" value="2Fe-2S ferredoxin-like"/>
    <property type="match status" value="1"/>
</dbReference>
<keyword evidence="7" id="KW-0408">Iron</keyword>
<evidence type="ECO:0000256" key="1">
    <source>
        <dbReference type="ARBA" id="ARBA00001974"/>
    </source>
</evidence>
<dbReference type="InterPro" id="IPR008333">
    <property type="entry name" value="Cbr1-like_FAD-bd_dom"/>
</dbReference>
<organism evidence="12 13">
    <name type="scientific">Acerihabitans arboris</name>
    <dbReference type="NCBI Taxonomy" id="2691583"/>
    <lineage>
        <taxon>Bacteria</taxon>
        <taxon>Pseudomonadati</taxon>
        <taxon>Pseudomonadota</taxon>
        <taxon>Gammaproteobacteria</taxon>
        <taxon>Enterobacterales</taxon>
        <taxon>Pectobacteriaceae</taxon>
        <taxon>Acerihabitans</taxon>
    </lineage>
</organism>
<reference evidence="12 13" key="2">
    <citation type="submission" date="2020-02" db="EMBL/GenBank/DDBJ databases">
        <title>The new genus of Enterobacteriales.</title>
        <authorList>
            <person name="Kim I.S."/>
        </authorList>
    </citation>
    <scope>NUCLEOTIDE SEQUENCE [LARGE SCALE GENOMIC DNA]</scope>
    <source>
        <strain evidence="12 13">SAP-6</strain>
    </source>
</reference>
<dbReference type="CDD" id="cd00207">
    <property type="entry name" value="fer2"/>
    <property type="match status" value="1"/>
</dbReference>
<dbReference type="PANTHER" id="PTHR47354:SF6">
    <property type="entry name" value="NADH OXIDOREDUCTASE HCR"/>
    <property type="match status" value="1"/>
</dbReference>
<dbReference type="CDD" id="cd06215">
    <property type="entry name" value="FNR_iron_sulfur_binding_1"/>
    <property type="match status" value="1"/>
</dbReference>
<dbReference type="Pfam" id="PF00111">
    <property type="entry name" value="Fer2"/>
    <property type="match status" value="1"/>
</dbReference>
<dbReference type="GO" id="GO:0046872">
    <property type="term" value="F:metal ion binding"/>
    <property type="evidence" value="ECO:0007669"/>
    <property type="project" value="UniProtKB-KW"/>
</dbReference>
<evidence type="ECO:0000256" key="8">
    <source>
        <dbReference type="ARBA" id="ARBA00023014"/>
    </source>
</evidence>
<dbReference type="GO" id="GO:0051537">
    <property type="term" value="F:2 iron, 2 sulfur cluster binding"/>
    <property type="evidence" value="ECO:0007669"/>
    <property type="project" value="UniProtKB-KW"/>
</dbReference>
<comment type="cofactor">
    <cofactor evidence="1">
        <name>FAD</name>
        <dbReference type="ChEBI" id="CHEBI:57692"/>
    </cofactor>
</comment>
<feature type="domain" description="2Fe-2S ferredoxin-type" evidence="10">
    <location>
        <begin position="241"/>
        <end position="326"/>
    </location>
</feature>
<dbReference type="PROSITE" id="PS51085">
    <property type="entry name" value="2FE2S_FER_2"/>
    <property type="match status" value="1"/>
</dbReference>
<dbReference type="InterPro" id="IPR036010">
    <property type="entry name" value="2Fe-2S_ferredoxin-like_sf"/>
</dbReference>
<sequence length="326" mass="35385">MTMPSSLCPYRMQVHHIIQETPDVWTLALINHDVYPYQPGQFALVSVNNSEAVRAYTLSSSPGGSRFITLTVRRLEDGLGSRWLTQQVKPGDYLWLSAAQGDFSCMRHVGDRYLFLAAGCGITPVVSMCRWLAANRPQVDVQVIYCVRSPRDIIAATAWTALGKWLRLTLFAEQGATGDIRPGRLEIDALRALAPDIAERTVMACGPAPWMAGLEADARALGAGEFLQEHFHTPLAHATSGRLKITHPRPLQTIDAPAGLTLLAALEARGIAVNAACRAGVCGCCKTRIAQGQYRTTSAMTLSAQEITEGYVLACSCYPQSDIVIA</sequence>
<evidence type="ECO:0000256" key="2">
    <source>
        <dbReference type="ARBA" id="ARBA00022630"/>
    </source>
</evidence>
<evidence type="ECO:0000256" key="7">
    <source>
        <dbReference type="ARBA" id="ARBA00023004"/>
    </source>
</evidence>
<evidence type="ECO:0000256" key="6">
    <source>
        <dbReference type="ARBA" id="ARBA00023002"/>
    </source>
</evidence>
<keyword evidence="2" id="KW-0285">Flavoprotein</keyword>
<evidence type="ECO:0000313" key="12">
    <source>
        <dbReference type="EMBL" id="NDL61778.1"/>
    </source>
</evidence>
<keyword evidence="13" id="KW-1185">Reference proteome</keyword>
<dbReference type="RefSeq" id="WP_162364461.1">
    <property type="nucleotide sequence ID" value="NZ_WUBS01000002.1"/>
</dbReference>
<dbReference type="Gene3D" id="3.10.20.30">
    <property type="match status" value="1"/>
</dbReference>
<dbReference type="SUPFAM" id="SSF52343">
    <property type="entry name" value="Ferredoxin reductase-like, C-terminal NADP-linked domain"/>
    <property type="match status" value="1"/>
</dbReference>
<dbReference type="InterPro" id="IPR001433">
    <property type="entry name" value="OxRdtase_FAD/NAD-bd"/>
</dbReference>
<dbReference type="InterPro" id="IPR050415">
    <property type="entry name" value="MRET"/>
</dbReference>
<dbReference type="EC" id="1.6.-.-" evidence="12"/>
<dbReference type="NCBIfam" id="NF007964">
    <property type="entry name" value="PRK10684.1"/>
    <property type="match status" value="1"/>
</dbReference>
<keyword evidence="4" id="KW-0479">Metal-binding</keyword>
<dbReference type="PROSITE" id="PS51384">
    <property type="entry name" value="FAD_FR"/>
    <property type="match status" value="1"/>
</dbReference>
<comment type="caution">
    <text evidence="12">The sequence shown here is derived from an EMBL/GenBank/DDBJ whole genome shotgun (WGS) entry which is preliminary data.</text>
</comment>
<reference evidence="12 13" key="1">
    <citation type="submission" date="2019-12" db="EMBL/GenBank/DDBJ databases">
        <authorList>
            <person name="Lee S.D."/>
        </authorList>
    </citation>
    <scope>NUCLEOTIDE SEQUENCE [LARGE SCALE GENOMIC DNA]</scope>
    <source>
        <strain evidence="12 13">SAP-6</strain>
    </source>
</reference>
<dbReference type="SUPFAM" id="SSF63380">
    <property type="entry name" value="Riboflavin synthase domain-like"/>
    <property type="match status" value="1"/>
</dbReference>
<evidence type="ECO:0000259" key="10">
    <source>
        <dbReference type="PROSITE" id="PS51085"/>
    </source>
</evidence>
<evidence type="ECO:0000256" key="3">
    <source>
        <dbReference type="ARBA" id="ARBA00022714"/>
    </source>
</evidence>
<dbReference type="PRINTS" id="PR00410">
    <property type="entry name" value="PHEHYDRXLASE"/>
</dbReference>
<name>A0A845SGF7_9GAMM</name>
<dbReference type="InterPro" id="IPR012675">
    <property type="entry name" value="Beta-grasp_dom_sf"/>
</dbReference>
<evidence type="ECO:0000259" key="11">
    <source>
        <dbReference type="PROSITE" id="PS51384"/>
    </source>
</evidence>
<dbReference type="InterPro" id="IPR039261">
    <property type="entry name" value="FNR_nucleotide-bd"/>
</dbReference>